<sequence length="541" mass="62820">MNREMLKYAKVLIIDDQPLAQIFLKQSLEKIGFELIQIAESAKHALRLAKETQFNLYICSFNLSRDRDGYHLFEELKSKGLVKLTTTFIFTSADTDAALVNSVVELQPDDFLVKPFTAKELNERLSRVLNRKQKLNKIYWALDSQDYAKALEHMDKALSDTNQSNLFPFIMRLKGDVLLADKQFEAAAQFYYEVLNLQKFTWAMVGLAKAYLGLNQETKAKQILEKLVRKPETKLAALDLLANYYIEHDEYEKALKQFKSASSLSPRNINRHKNVINLARLVHDHENQYEAAKTMAKFAKRSLHETPDLYLSVARAGIDYALTLTDNEAFSVIKQSERYLETLKEEFAQNPESKDQVTVVQARLHYLKDENEKAKQLIETVKQHSFTDNLEDCLDKAKAYHELGYQEEALVILNSIDELIEENEIGNKVLQEYLNQEKQEKRDIPFSPKELNNMAVQFYNQKQLLPSIQAFSDAIRLMPNNHRIALNLFQALIEQNLRAPLAQEHTEILTKVNKQLEQANLDDVQQERYDKLIERNKRIQR</sequence>
<keyword evidence="6" id="KW-1185">Reference proteome</keyword>
<evidence type="ECO:0000256" key="1">
    <source>
        <dbReference type="ARBA" id="ARBA00022553"/>
    </source>
</evidence>
<dbReference type="InterPro" id="IPR001789">
    <property type="entry name" value="Sig_transdc_resp-reg_receiver"/>
</dbReference>
<dbReference type="InterPro" id="IPR019734">
    <property type="entry name" value="TPR_rpt"/>
</dbReference>
<dbReference type="OrthoDB" id="7298659at2"/>
<keyword evidence="3" id="KW-0802">TPR repeat</keyword>
<dbReference type="CDD" id="cd17589">
    <property type="entry name" value="REC_TPR"/>
    <property type="match status" value="1"/>
</dbReference>
<dbReference type="Gene3D" id="3.40.50.2300">
    <property type="match status" value="1"/>
</dbReference>
<evidence type="ECO:0000256" key="2">
    <source>
        <dbReference type="PROSITE-ProRule" id="PRU00169"/>
    </source>
</evidence>
<dbReference type="SUPFAM" id="SSF52172">
    <property type="entry name" value="CheY-like"/>
    <property type="match status" value="1"/>
</dbReference>
<dbReference type="PANTHER" id="PTHR44591">
    <property type="entry name" value="STRESS RESPONSE REGULATOR PROTEIN 1"/>
    <property type="match status" value="1"/>
</dbReference>
<proteinExistence type="predicted"/>
<dbReference type="PANTHER" id="PTHR44591:SF3">
    <property type="entry name" value="RESPONSE REGULATORY DOMAIN-CONTAINING PROTEIN"/>
    <property type="match status" value="1"/>
</dbReference>
<evidence type="ECO:0000259" key="4">
    <source>
        <dbReference type="PROSITE" id="PS50110"/>
    </source>
</evidence>
<dbReference type="RefSeq" id="WP_048691668.1">
    <property type="nucleotide sequence ID" value="NZ_KQ130488.1"/>
</dbReference>
<feature type="repeat" description="TPR" evidence="3">
    <location>
        <begin position="235"/>
        <end position="268"/>
    </location>
</feature>
<comment type="caution">
    <text evidence="2">Lacks conserved residue(s) required for the propagation of feature annotation.</text>
</comment>
<dbReference type="PATRIC" id="fig|1513271.3.peg.1766"/>
<dbReference type="AlphaFoldDB" id="A0A0J8GRH0"/>
<feature type="domain" description="Response regulatory" evidence="4">
    <location>
        <begin position="10"/>
        <end position="129"/>
    </location>
</feature>
<evidence type="ECO:0000313" key="6">
    <source>
        <dbReference type="Proteomes" id="UP000037600"/>
    </source>
</evidence>
<protein>
    <recommendedName>
        <fullName evidence="4">Response regulatory domain-containing protein</fullName>
    </recommendedName>
</protein>
<dbReference type="STRING" id="1513271.XM47_08660"/>
<dbReference type="InterPro" id="IPR011990">
    <property type="entry name" value="TPR-like_helical_dom_sf"/>
</dbReference>
<reference evidence="5 6" key="1">
    <citation type="submission" date="2015-04" db="EMBL/GenBank/DDBJ databases">
        <title>Draft Genome Sequence of the Novel Agar-Digesting Marine Bacterium Q1.</title>
        <authorList>
            <person name="Li Y."/>
            <person name="Li D."/>
            <person name="Chen G."/>
            <person name="Du Z."/>
        </authorList>
    </citation>
    <scope>NUCLEOTIDE SEQUENCE [LARGE SCALE GENOMIC DNA]</scope>
    <source>
        <strain evidence="5 6">Q1</strain>
    </source>
</reference>
<dbReference type="PROSITE" id="PS50005">
    <property type="entry name" value="TPR"/>
    <property type="match status" value="1"/>
</dbReference>
<gene>
    <name evidence="5" type="ORF">XM47_08660</name>
</gene>
<accession>A0A0J8GRH0</accession>
<dbReference type="SMART" id="SM00028">
    <property type="entry name" value="TPR"/>
    <property type="match status" value="3"/>
</dbReference>
<evidence type="ECO:0000313" key="5">
    <source>
        <dbReference type="EMBL" id="KMT65420.1"/>
    </source>
</evidence>
<dbReference type="SUPFAM" id="SSF48452">
    <property type="entry name" value="TPR-like"/>
    <property type="match status" value="2"/>
</dbReference>
<dbReference type="Gene3D" id="1.25.40.10">
    <property type="entry name" value="Tetratricopeptide repeat domain"/>
    <property type="match status" value="2"/>
</dbReference>
<dbReference type="InterPro" id="IPR011006">
    <property type="entry name" value="CheY-like_superfamily"/>
</dbReference>
<dbReference type="SMART" id="SM00448">
    <property type="entry name" value="REC"/>
    <property type="match status" value="1"/>
</dbReference>
<comment type="caution">
    <text evidence="5">The sequence shown here is derived from an EMBL/GenBank/DDBJ whole genome shotgun (WGS) entry which is preliminary data.</text>
</comment>
<dbReference type="InterPro" id="IPR050595">
    <property type="entry name" value="Bact_response_regulator"/>
</dbReference>
<evidence type="ECO:0000256" key="3">
    <source>
        <dbReference type="PROSITE-ProRule" id="PRU00339"/>
    </source>
</evidence>
<name>A0A0J8GRH0_9ALTE</name>
<dbReference type="EMBL" id="LAZL01000011">
    <property type="protein sequence ID" value="KMT65420.1"/>
    <property type="molecule type" value="Genomic_DNA"/>
</dbReference>
<dbReference type="Pfam" id="PF00072">
    <property type="entry name" value="Response_reg"/>
    <property type="match status" value="1"/>
</dbReference>
<dbReference type="PROSITE" id="PS50110">
    <property type="entry name" value="RESPONSE_REGULATORY"/>
    <property type="match status" value="1"/>
</dbReference>
<dbReference type="GO" id="GO:0000160">
    <property type="term" value="P:phosphorelay signal transduction system"/>
    <property type="evidence" value="ECO:0007669"/>
    <property type="project" value="InterPro"/>
</dbReference>
<dbReference type="Proteomes" id="UP000037600">
    <property type="component" value="Unassembled WGS sequence"/>
</dbReference>
<organism evidence="5 6">
    <name type="scientific">Catenovulum maritimum</name>
    <dbReference type="NCBI Taxonomy" id="1513271"/>
    <lineage>
        <taxon>Bacteria</taxon>
        <taxon>Pseudomonadati</taxon>
        <taxon>Pseudomonadota</taxon>
        <taxon>Gammaproteobacteria</taxon>
        <taxon>Alteromonadales</taxon>
        <taxon>Alteromonadaceae</taxon>
        <taxon>Catenovulum</taxon>
    </lineage>
</organism>
<keyword evidence="1" id="KW-0597">Phosphoprotein</keyword>